<proteinExistence type="predicted"/>
<dbReference type="PANTHER" id="PTHR34846:SF11">
    <property type="entry name" value="4-CARBOXYMUCONOLACTONE DECARBOXYLASE FAMILY PROTEIN (AFU_ORTHOLOGUE AFUA_6G11590)"/>
    <property type="match status" value="1"/>
</dbReference>
<feature type="domain" description="Carboxymuconolactone decarboxylase-like" evidence="1">
    <location>
        <begin position="57"/>
        <end position="136"/>
    </location>
</feature>
<evidence type="ECO:0000259" key="1">
    <source>
        <dbReference type="Pfam" id="PF02627"/>
    </source>
</evidence>
<reference evidence="3" key="1">
    <citation type="journal article" date="2019" name="Int. J. Syst. Evol. Microbiol.">
        <title>The Global Catalogue of Microorganisms (GCM) 10K type strain sequencing project: providing services to taxonomists for standard genome sequencing and annotation.</title>
        <authorList>
            <consortium name="The Broad Institute Genomics Platform"/>
            <consortium name="The Broad Institute Genome Sequencing Center for Infectious Disease"/>
            <person name="Wu L."/>
            <person name="Ma J."/>
        </authorList>
    </citation>
    <scope>NUCLEOTIDE SEQUENCE [LARGE SCALE GENOMIC DNA]</scope>
    <source>
        <strain evidence="3">CGMCC 1.6774</strain>
    </source>
</reference>
<evidence type="ECO:0000313" key="3">
    <source>
        <dbReference type="Proteomes" id="UP001597314"/>
    </source>
</evidence>
<dbReference type="RefSeq" id="WP_378478712.1">
    <property type="nucleotide sequence ID" value="NZ_JBHUIW010000018.1"/>
</dbReference>
<dbReference type="Gene3D" id="1.20.1290.10">
    <property type="entry name" value="AhpD-like"/>
    <property type="match status" value="1"/>
</dbReference>
<name>A0ABW5AMA4_9BRAD</name>
<keyword evidence="3" id="KW-1185">Reference proteome</keyword>
<dbReference type="InterPro" id="IPR029032">
    <property type="entry name" value="AhpD-like"/>
</dbReference>
<dbReference type="InterPro" id="IPR003779">
    <property type="entry name" value="CMD-like"/>
</dbReference>
<dbReference type="SUPFAM" id="SSF69118">
    <property type="entry name" value="AhpD-like"/>
    <property type="match status" value="1"/>
</dbReference>
<dbReference type="EMBL" id="JBHUIW010000018">
    <property type="protein sequence ID" value="MFD2183552.1"/>
    <property type="molecule type" value="Genomic_DNA"/>
</dbReference>
<dbReference type="Pfam" id="PF02627">
    <property type="entry name" value="CMD"/>
    <property type="match status" value="1"/>
</dbReference>
<dbReference type="PANTHER" id="PTHR34846">
    <property type="entry name" value="4-CARBOXYMUCONOLACTONE DECARBOXYLASE FAMILY PROTEIN (AFU_ORTHOLOGUE AFUA_6G11590)"/>
    <property type="match status" value="1"/>
</dbReference>
<sequence length="201" mass="21565">MKKTASNKTALPAYRLPDLDEATLTPAQAELLAAMRAGPRGAGLNLRGPFGVFMHAPAFGTLAQALGAHCRFGTSIPPRLSEFAILVTARLWKAHYEWHVHAPIAAKAGVTPSTIADLKAGRAPARAPADEKAVHAFVTELYAKKRVSDRTYARVHTLFGDAGMVELAGILGYYALVAMTLDVFRVPVPEGEPLPFREPAI</sequence>
<accession>A0ABW5AMA4</accession>
<evidence type="ECO:0000313" key="2">
    <source>
        <dbReference type="EMBL" id="MFD2183552.1"/>
    </source>
</evidence>
<gene>
    <name evidence="2" type="ORF">ACFSOX_15460</name>
</gene>
<dbReference type="Proteomes" id="UP001597314">
    <property type="component" value="Unassembled WGS sequence"/>
</dbReference>
<comment type="caution">
    <text evidence="2">The sequence shown here is derived from an EMBL/GenBank/DDBJ whole genome shotgun (WGS) entry which is preliminary data.</text>
</comment>
<protein>
    <submittedName>
        <fullName evidence="2">Carboxymuconolactone decarboxylase family protein</fullName>
    </submittedName>
</protein>
<organism evidence="2 3">
    <name type="scientific">Rhodoplanes azumiensis</name>
    <dbReference type="NCBI Taxonomy" id="1897628"/>
    <lineage>
        <taxon>Bacteria</taxon>
        <taxon>Pseudomonadati</taxon>
        <taxon>Pseudomonadota</taxon>
        <taxon>Alphaproteobacteria</taxon>
        <taxon>Hyphomicrobiales</taxon>
        <taxon>Nitrobacteraceae</taxon>
        <taxon>Rhodoplanes</taxon>
    </lineage>
</organism>